<evidence type="ECO:0000259" key="2">
    <source>
        <dbReference type="Pfam" id="PF18451"/>
    </source>
</evidence>
<dbReference type="InterPro" id="IPR033806">
    <property type="entry name" value="CDI_toxin_Bp1026b-like"/>
</dbReference>
<feature type="compositionally biased region" description="Basic and acidic residues" evidence="1">
    <location>
        <begin position="13"/>
        <end position="24"/>
    </location>
</feature>
<comment type="caution">
    <text evidence="3">The sequence shown here is derived from an EMBL/GenBank/DDBJ whole genome shotgun (WGS) entry which is preliminary data.</text>
</comment>
<sequence length="222" mass="23366">MTGKPRTPSGKPGDGKPGHGKPGDGADQPGDGKPPLRSGAVDASAGVGPAHEVIRAKLEEGQAGGGGKPGDPPTPPPSTAHTQPSGQPDPNARPGGTPSDTSSGSAENRDNLRIENDSATVLARAGYRIDQNPPEVGVNGRSNPDYKMEGKLWDNYAPRDNRETIRRELRKKVKEQTPYIVINMERSTMSVADMKALLPTVKGLTEVKIIDKNGAIIDAFPQ</sequence>
<organism evidence="3 4">
    <name type="scientific">Amycolatopsis bullii</name>
    <dbReference type="NCBI Taxonomy" id="941987"/>
    <lineage>
        <taxon>Bacteria</taxon>
        <taxon>Bacillati</taxon>
        <taxon>Actinomycetota</taxon>
        <taxon>Actinomycetes</taxon>
        <taxon>Pseudonocardiales</taxon>
        <taxon>Pseudonocardiaceae</taxon>
        <taxon>Amycolatopsis</taxon>
    </lineage>
</organism>
<evidence type="ECO:0000256" key="1">
    <source>
        <dbReference type="SAM" id="MobiDB-lite"/>
    </source>
</evidence>
<keyword evidence="4" id="KW-1185">Reference proteome</keyword>
<dbReference type="RefSeq" id="WP_191306092.1">
    <property type="nucleotide sequence ID" value="NZ_BNAW01000001.1"/>
</dbReference>
<dbReference type="InterPro" id="IPR040559">
    <property type="entry name" value="CdiA_C"/>
</dbReference>
<name>A0ABQ3K237_9PSEU</name>
<protein>
    <recommendedName>
        <fullName evidence="2">tRNA nuclease CdiA C-terminal domain-containing protein</fullName>
    </recommendedName>
</protein>
<proteinExistence type="predicted"/>
<feature type="compositionally biased region" description="Low complexity" evidence="1">
    <location>
        <begin position="94"/>
        <end position="105"/>
    </location>
</feature>
<evidence type="ECO:0000313" key="4">
    <source>
        <dbReference type="Proteomes" id="UP000649955"/>
    </source>
</evidence>
<accession>A0ABQ3K237</accession>
<dbReference type="CDD" id="cd13442">
    <property type="entry name" value="CDI_toxin_Bp1026b-like"/>
    <property type="match status" value="1"/>
</dbReference>
<feature type="compositionally biased region" description="Polar residues" evidence="1">
    <location>
        <begin position="79"/>
        <end position="88"/>
    </location>
</feature>
<dbReference type="Pfam" id="PF18451">
    <property type="entry name" value="CdiA_C"/>
    <property type="match status" value="1"/>
</dbReference>
<reference evidence="4" key="1">
    <citation type="journal article" date="2019" name="Int. J. Syst. Evol. Microbiol.">
        <title>The Global Catalogue of Microorganisms (GCM) 10K type strain sequencing project: providing services to taxonomists for standard genome sequencing and annotation.</title>
        <authorList>
            <consortium name="The Broad Institute Genomics Platform"/>
            <consortium name="The Broad Institute Genome Sequencing Center for Infectious Disease"/>
            <person name="Wu L."/>
            <person name="Ma J."/>
        </authorList>
    </citation>
    <scope>NUCLEOTIDE SEQUENCE [LARGE SCALE GENOMIC DNA]</scope>
    <source>
        <strain evidence="4">CGMCC 4.7680</strain>
    </source>
</reference>
<feature type="domain" description="tRNA nuclease CdiA C-terminal" evidence="2">
    <location>
        <begin position="143"/>
        <end position="216"/>
    </location>
</feature>
<feature type="region of interest" description="Disordered" evidence="1">
    <location>
        <begin position="1"/>
        <end position="115"/>
    </location>
</feature>
<dbReference type="EMBL" id="BNAW01000001">
    <property type="protein sequence ID" value="GHF91403.1"/>
    <property type="molecule type" value="Genomic_DNA"/>
</dbReference>
<gene>
    <name evidence="3" type="ORF">GCM10017567_01910</name>
</gene>
<dbReference type="Proteomes" id="UP000649955">
    <property type="component" value="Unassembled WGS sequence"/>
</dbReference>
<evidence type="ECO:0000313" key="3">
    <source>
        <dbReference type="EMBL" id="GHF91403.1"/>
    </source>
</evidence>
<dbReference type="Gene3D" id="3.40.1350.120">
    <property type="match status" value="1"/>
</dbReference>